<keyword evidence="2" id="KW-1185">Reference proteome</keyword>
<dbReference type="Proteomes" id="UP001163046">
    <property type="component" value="Unassembled WGS sequence"/>
</dbReference>
<accession>A0A9W9Z3C0</accession>
<protein>
    <submittedName>
        <fullName evidence="1">Uncharacterized protein</fullName>
    </submittedName>
</protein>
<dbReference type="OrthoDB" id="5944957at2759"/>
<organism evidence="1 2">
    <name type="scientific">Desmophyllum pertusum</name>
    <dbReference type="NCBI Taxonomy" id="174260"/>
    <lineage>
        <taxon>Eukaryota</taxon>
        <taxon>Metazoa</taxon>
        <taxon>Cnidaria</taxon>
        <taxon>Anthozoa</taxon>
        <taxon>Hexacorallia</taxon>
        <taxon>Scleractinia</taxon>
        <taxon>Caryophylliina</taxon>
        <taxon>Caryophylliidae</taxon>
        <taxon>Desmophyllum</taxon>
    </lineage>
</organism>
<reference evidence="1" key="1">
    <citation type="submission" date="2023-01" db="EMBL/GenBank/DDBJ databases">
        <title>Genome assembly of the deep-sea coral Lophelia pertusa.</title>
        <authorList>
            <person name="Herrera S."/>
            <person name="Cordes E."/>
        </authorList>
    </citation>
    <scope>NUCLEOTIDE SEQUENCE</scope>
    <source>
        <strain evidence="1">USNM1676648</strain>
        <tissue evidence="1">Polyp</tissue>
    </source>
</reference>
<evidence type="ECO:0000313" key="2">
    <source>
        <dbReference type="Proteomes" id="UP001163046"/>
    </source>
</evidence>
<name>A0A9W9Z3C0_9CNID</name>
<proteinExistence type="predicted"/>
<sequence length="66" mass="7304">MWETGSKDTVFYQIPSGPENLDSSCASKSCPRIIISHSYPYQWETNSCTSIDVGYHISTGCHSGKD</sequence>
<dbReference type="AlphaFoldDB" id="A0A9W9Z3C0"/>
<comment type="caution">
    <text evidence="1">The sequence shown here is derived from an EMBL/GenBank/DDBJ whole genome shotgun (WGS) entry which is preliminary data.</text>
</comment>
<evidence type="ECO:0000313" key="1">
    <source>
        <dbReference type="EMBL" id="KAJ7372444.1"/>
    </source>
</evidence>
<dbReference type="EMBL" id="MU826836">
    <property type="protein sequence ID" value="KAJ7372444.1"/>
    <property type="molecule type" value="Genomic_DNA"/>
</dbReference>
<gene>
    <name evidence="1" type="ORF">OS493_018950</name>
</gene>